<protein>
    <submittedName>
        <fullName evidence="1">Uncharacterized protein</fullName>
    </submittedName>
</protein>
<dbReference type="Proteomes" id="UP000824120">
    <property type="component" value="Chromosome 9"/>
</dbReference>
<comment type="caution">
    <text evidence="1">The sequence shown here is derived from an EMBL/GenBank/DDBJ whole genome shotgun (WGS) entry which is preliminary data.</text>
</comment>
<name>A0A9J5XN78_SOLCO</name>
<gene>
    <name evidence="1" type="ORF">H5410_049230</name>
</gene>
<keyword evidence="2" id="KW-1185">Reference proteome</keyword>
<sequence length="101" mass="12033">MGSSFTASRRNGGNFELYLQKMALNEIEEMLDHLRRIKNRRDLYVDTIDEIEILEMELRFWGTFIKYHHVLLPDSLVKLVKNAKLIVRMLYRVFDGIPDEC</sequence>
<dbReference type="OrthoDB" id="1321624at2759"/>
<dbReference type="EMBL" id="JACXVP010000009">
    <property type="protein sequence ID" value="KAG5588796.1"/>
    <property type="molecule type" value="Genomic_DNA"/>
</dbReference>
<proteinExistence type="predicted"/>
<evidence type="ECO:0000313" key="2">
    <source>
        <dbReference type="Proteomes" id="UP000824120"/>
    </source>
</evidence>
<reference evidence="1 2" key="1">
    <citation type="submission" date="2020-09" db="EMBL/GenBank/DDBJ databases">
        <title>De no assembly of potato wild relative species, Solanum commersonii.</title>
        <authorList>
            <person name="Cho K."/>
        </authorList>
    </citation>
    <scope>NUCLEOTIDE SEQUENCE [LARGE SCALE GENOMIC DNA]</scope>
    <source>
        <strain evidence="1">LZ3.2</strain>
        <tissue evidence="1">Leaf</tissue>
    </source>
</reference>
<organism evidence="1 2">
    <name type="scientific">Solanum commersonii</name>
    <name type="common">Commerson's wild potato</name>
    <name type="synonym">Commerson's nightshade</name>
    <dbReference type="NCBI Taxonomy" id="4109"/>
    <lineage>
        <taxon>Eukaryota</taxon>
        <taxon>Viridiplantae</taxon>
        <taxon>Streptophyta</taxon>
        <taxon>Embryophyta</taxon>
        <taxon>Tracheophyta</taxon>
        <taxon>Spermatophyta</taxon>
        <taxon>Magnoliopsida</taxon>
        <taxon>eudicotyledons</taxon>
        <taxon>Gunneridae</taxon>
        <taxon>Pentapetalae</taxon>
        <taxon>asterids</taxon>
        <taxon>lamiids</taxon>
        <taxon>Solanales</taxon>
        <taxon>Solanaceae</taxon>
        <taxon>Solanoideae</taxon>
        <taxon>Solaneae</taxon>
        <taxon>Solanum</taxon>
    </lineage>
</organism>
<evidence type="ECO:0000313" key="1">
    <source>
        <dbReference type="EMBL" id="KAG5588796.1"/>
    </source>
</evidence>
<dbReference type="AlphaFoldDB" id="A0A9J5XN78"/>
<accession>A0A9J5XN78</accession>